<dbReference type="CDD" id="cd06168">
    <property type="entry name" value="LSMD1"/>
    <property type="match status" value="1"/>
</dbReference>
<dbReference type="AlphaFoldDB" id="A0AAD7FZ01"/>
<dbReference type="InterPro" id="IPR034110">
    <property type="entry name" value="LSMD1_Sm"/>
</dbReference>
<dbReference type="Gene3D" id="2.30.30.100">
    <property type="match status" value="1"/>
</dbReference>
<proteinExistence type="predicted"/>
<dbReference type="Pfam" id="PF01423">
    <property type="entry name" value="LSM"/>
    <property type="match status" value="1"/>
</dbReference>
<evidence type="ECO:0000313" key="2">
    <source>
        <dbReference type="EMBL" id="KAJ7650593.1"/>
    </source>
</evidence>
<reference evidence="2" key="1">
    <citation type="submission" date="2023-03" db="EMBL/GenBank/DDBJ databases">
        <title>Massive genome expansion in bonnet fungi (Mycena s.s.) driven by repeated elements and novel gene families across ecological guilds.</title>
        <authorList>
            <consortium name="Lawrence Berkeley National Laboratory"/>
            <person name="Harder C.B."/>
            <person name="Miyauchi S."/>
            <person name="Viragh M."/>
            <person name="Kuo A."/>
            <person name="Thoen E."/>
            <person name="Andreopoulos B."/>
            <person name="Lu D."/>
            <person name="Skrede I."/>
            <person name="Drula E."/>
            <person name="Henrissat B."/>
            <person name="Morin E."/>
            <person name="Kohler A."/>
            <person name="Barry K."/>
            <person name="LaButti K."/>
            <person name="Morin E."/>
            <person name="Salamov A."/>
            <person name="Lipzen A."/>
            <person name="Mereny Z."/>
            <person name="Hegedus B."/>
            <person name="Baldrian P."/>
            <person name="Stursova M."/>
            <person name="Weitz H."/>
            <person name="Taylor A."/>
            <person name="Grigoriev I.V."/>
            <person name="Nagy L.G."/>
            <person name="Martin F."/>
            <person name="Kauserud H."/>
        </authorList>
    </citation>
    <scope>NUCLEOTIDE SEQUENCE</scope>
    <source>
        <strain evidence="2">9284</strain>
    </source>
</reference>
<dbReference type="SUPFAM" id="SSF50182">
    <property type="entry name" value="Sm-like ribonucleoproteins"/>
    <property type="match status" value="1"/>
</dbReference>
<dbReference type="InterPro" id="IPR010920">
    <property type="entry name" value="LSM_dom_sf"/>
</dbReference>
<dbReference type="SMART" id="SM00651">
    <property type="entry name" value="Sm"/>
    <property type="match status" value="1"/>
</dbReference>
<dbReference type="EMBL" id="JARKIF010000001">
    <property type="protein sequence ID" value="KAJ7650593.1"/>
    <property type="molecule type" value="Genomic_DNA"/>
</dbReference>
<dbReference type="InterPro" id="IPR001163">
    <property type="entry name" value="Sm_dom_euk/arc"/>
</dbReference>
<protein>
    <recommendedName>
        <fullName evidence="1">Sm domain-containing protein</fullName>
    </recommendedName>
</protein>
<dbReference type="Proteomes" id="UP001221142">
    <property type="component" value="Unassembled WGS sequence"/>
</dbReference>
<feature type="domain" description="Sm" evidence="1">
    <location>
        <begin position="9"/>
        <end position="78"/>
    </location>
</feature>
<keyword evidence="3" id="KW-1185">Reference proteome</keyword>
<gene>
    <name evidence="2" type="ORF">FB45DRAFT_888201</name>
</gene>
<dbReference type="InterPro" id="IPR050914">
    <property type="entry name" value="snRNP_SmB/NAA38-like"/>
</dbReference>
<comment type="caution">
    <text evidence="2">The sequence shown here is derived from an EMBL/GenBank/DDBJ whole genome shotgun (WGS) entry which is preliminary data.</text>
</comment>
<accession>A0AAD7FZ01</accession>
<evidence type="ECO:0000313" key="3">
    <source>
        <dbReference type="Proteomes" id="UP001221142"/>
    </source>
</evidence>
<name>A0AAD7FZ01_9AGAR</name>
<evidence type="ECO:0000259" key="1">
    <source>
        <dbReference type="SMART" id="SM00651"/>
    </source>
</evidence>
<dbReference type="PANTHER" id="PTHR10701">
    <property type="entry name" value="SMALL NUCLEAR RIBONUCLEOPROTEIN-ASSOCIATED PROTEIN B AND N"/>
    <property type="match status" value="1"/>
</dbReference>
<dbReference type="PANTHER" id="PTHR10701:SF5">
    <property type="entry name" value="N-ALPHA-ACETYLTRANSFERASE 38, NATC AUXILIARY SUBUNIT"/>
    <property type="match status" value="1"/>
</dbReference>
<organism evidence="2 3">
    <name type="scientific">Roridomyces roridus</name>
    <dbReference type="NCBI Taxonomy" id="1738132"/>
    <lineage>
        <taxon>Eukaryota</taxon>
        <taxon>Fungi</taxon>
        <taxon>Dikarya</taxon>
        <taxon>Basidiomycota</taxon>
        <taxon>Agaricomycotina</taxon>
        <taxon>Agaricomycetes</taxon>
        <taxon>Agaricomycetidae</taxon>
        <taxon>Agaricales</taxon>
        <taxon>Marasmiineae</taxon>
        <taxon>Mycenaceae</taxon>
        <taxon>Roridomyces</taxon>
    </lineage>
</organism>
<dbReference type="GO" id="GO:0031417">
    <property type="term" value="C:NatC complex"/>
    <property type="evidence" value="ECO:0007669"/>
    <property type="project" value="InterPro"/>
</dbReference>
<sequence length="92" mass="10275">MTSMSSAVDHLKHLLCETLRITVKDGRIFIGSFAGTDQPLNILLLNTDEFRVGPNENPDGRYVGQVLVPWKLVVKIDVQSSGGERRALDNYF</sequence>